<organism evidence="3 4">
    <name type="scientific">Thermoproteota archaeon</name>
    <dbReference type="NCBI Taxonomy" id="2056631"/>
    <lineage>
        <taxon>Archaea</taxon>
        <taxon>Thermoproteota</taxon>
    </lineage>
</organism>
<dbReference type="GO" id="GO:0016887">
    <property type="term" value="F:ATP hydrolysis activity"/>
    <property type="evidence" value="ECO:0007669"/>
    <property type="project" value="InterPro"/>
</dbReference>
<dbReference type="PANTHER" id="PTHR43581:SF4">
    <property type="entry name" value="ATP_GTP PHOSPHATASE"/>
    <property type="match status" value="1"/>
</dbReference>
<comment type="caution">
    <text evidence="3">The sequence shown here is derived from an EMBL/GenBank/DDBJ whole genome shotgun (WGS) entry which is preliminary data.</text>
</comment>
<dbReference type="InterPro" id="IPR051396">
    <property type="entry name" value="Bact_Antivir_Def_Nuclease"/>
</dbReference>
<dbReference type="AlphaFoldDB" id="A0A497EPH7"/>
<dbReference type="PANTHER" id="PTHR43581">
    <property type="entry name" value="ATP/GTP PHOSPHATASE"/>
    <property type="match status" value="1"/>
</dbReference>
<dbReference type="SUPFAM" id="SSF52540">
    <property type="entry name" value="P-loop containing nucleoside triphosphate hydrolases"/>
    <property type="match status" value="1"/>
</dbReference>
<feature type="domain" description="Endonuclease GajA/Old nuclease/RecF-like AAA" evidence="1">
    <location>
        <begin position="4"/>
        <end position="46"/>
    </location>
</feature>
<accession>A0A497EPH7</accession>
<dbReference type="InterPro" id="IPR027417">
    <property type="entry name" value="P-loop_NTPase"/>
</dbReference>
<reference evidence="3 4" key="1">
    <citation type="submission" date="2018-06" db="EMBL/GenBank/DDBJ databases">
        <title>Extensive metabolic versatility and redundancy in microbially diverse, dynamic hydrothermal sediments.</title>
        <authorList>
            <person name="Dombrowski N."/>
            <person name="Teske A."/>
            <person name="Baker B.J."/>
        </authorList>
    </citation>
    <scope>NUCLEOTIDE SEQUENCE [LARGE SCALE GENOMIC DNA]</scope>
    <source>
        <strain evidence="3">B66_G16</strain>
    </source>
</reference>
<proteinExistence type="predicted"/>
<gene>
    <name evidence="3" type="ORF">DRJ31_05460</name>
</gene>
<dbReference type="InterPro" id="IPR041685">
    <property type="entry name" value="AAA_GajA/Old/RecF-like"/>
</dbReference>
<evidence type="ECO:0008006" key="5">
    <source>
        <dbReference type="Google" id="ProtNLM"/>
    </source>
</evidence>
<evidence type="ECO:0000313" key="4">
    <source>
        <dbReference type="Proteomes" id="UP000278475"/>
    </source>
</evidence>
<dbReference type="EMBL" id="QMQV01000042">
    <property type="protein sequence ID" value="RLE49294.1"/>
    <property type="molecule type" value="Genomic_DNA"/>
</dbReference>
<dbReference type="GO" id="GO:0005524">
    <property type="term" value="F:ATP binding"/>
    <property type="evidence" value="ECO:0007669"/>
    <property type="project" value="InterPro"/>
</dbReference>
<dbReference type="Proteomes" id="UP000278475">
    <property type="component" value="Unassembled WGS sequence"/>
</dbReference>
<dbReference type="InterPro" id="IPR003959">
    <property type="entry name" value="ATPase_AAA_core"/>
</dbReference>
<dbReference type="Pfam" id="PF13304">
    <property type="entry name" value="AAA_21"/>
    <property type="match status" value="1"/>
</dbReference>
<evidence type="ECO:0000259" key="2">
    <source>
        <dbReference type="Pfam" id="PF13304"/>
    </source>
</evidence>
<protein>
    <recommendedName>
        <fullName evidence="5">ATPase AAA-type core domain-containing protein</fullName>
    </recommendedName>
</protein>
<feature type="domain" description="ATPase AAA-type core" evidence="2">
    <location>
        <begin position="223"/>
        <end position="301"/>
    </location>
</feature>
<evidence type="ECO:0000259" key="1">
    <source>
        <dbReference type="Pfam" id="PF13175"/>
    </source>
</evidence>
<dbReference type="Gene3D" id="3.40.50.300">
    <property type="entry name" value="P-loop containing nucleotide triphosphate hydrolases"/>
    <property type="match status" value="2"/>
</dbReference>
<dbReference type="Pfam" id="PF13175">
    <property type="entry name" value="AAA_15"/>
    <property type="match status" value="1"/>
</dbReference>
<evidence type="ECO:0000313" key="3">
    <source>
        <dbReference type="EMBL" id="RLE49294.1"/>
    </source>
</evidence>
<name>A0A497EPH7_9CREN</name>
<sequence length="357" mass="39820">MEPYIRKVALWNFRGIRGGVLEFAPLTILVGANNCGKSTILEALFLGAGLSRKTPYVPYMAVEVVNNLHRTLHSGSYAFLVHNYTAPHAFIVLNVEDRFIATVFLLKENHIRVEYLVAGEETRLDVALERVVTKGSGGTKLCDLDLNSNKVSDINKWDLITSKDILIFHPKLVNEAYEFLKGYWPEVKNKRVSMKIVELVSRISNERYVNLTLEPFYGGQLALYAQRPDGSSIRVGDLGDGVQELLIAGLLYEMVKPGVLLWDDFESHMNPKALVESSLWLTELVEKGTQVVVSTHSLEALRCLAKTAVEHVGEEYVSITLLSLVNGELKAKKMSLEEVEKLQAAGVDVRMAEAALF</sequence>